<evidence type="ECO:0000256" key="1">
    <source>
        <dbReference type="ARBA" id="ARBA00004651"/>
    </source>
</evidence>
<keyword evidence="8" id="KW-1185">Reference proteome</keyword>
<evidence type="ECO:0000256" key="4">
    <source>
        <dbReference type="ARBA" id="ARBA00022989"/>
    </source>
</evidence>
<proteinExistence type="predicted"/>
<feature type="transmembrane region" description="Helical" evidence="6">
    <location>
        <begin position="28"/>
        <end position="55"/>
    </location>
</feature>
<protein>
    <submittedName>
        <fullName evidence="7">YihY family inner membrane protein</fullName>
    </submittedName>
</protein>
<dbReference type="Proteomes" id="UP001193501">
    <property type="component" value="Unassembled WGS sequence"/>
</dbReference>
<keyword evidence="5 6" id="KW-0472">Membrane</keyword>
<evidence type="ECO:0000313" key="7">
    <source>
        <dbReference type="EMBL" id="NBZ86856.1"/>
    </source>
</evidence>
<feature type="transmembrane region" description="Helical" evidence="6">
    <location>
        <begin position="245"/>
        <end position="268"/>
    </location>
</feature>
<dbReference type="PIRSF" id="PIRSF035875">
    <property type="entry name" value="RNase_BN"/>
    <property type="match status" value="1"/>
</dbReference>
<dbReference type="PANTHER" id="PTHR30213:SF0">
    <property type="entry name" value="UPF0761 MEMBRANE PROTEIN YIHY"/>
    <property type="match status" value="1"/>
</dbReference>
<feature type="transmembrane region" description="Helical" evidence="6">
    <location>
        <begin position="209"/>
        <end position="233"/>
    </location>
</feature>
<evidence type="ECO:0000256" key="3">
    <source>
        <dbReference type="ARBA" id="ARBA00022692"/>
    </source>
</evidence>
<dbReference type="InterPro" id="IPR017039">
    <property type="entry name" value="Virul_fac_BrkB"/>
</dbReference>
<evidence type="ECO:0000256" key="5">
    <source>
        <dbReference type="ARBA" id="ARBA00023136"/>
    </source>
</evidence>
<keyword evidence="4 6" id="KW-1133">Transmembrane helix</keyword>
<comment type="caution">
    <text evidence="7">The sequence shown here is derived from an EMBL/GenBank/DDBJ whole genome shotgun (WGS) entry which is preliminary data.</text>
</comment>
<evidence type="ECO:0000256" key="2">
    <source>
        <dbReference type="ARBA" id="ARBA00022475"/>
    </source>
</evidence>
<dbReference type="NCBIfam" id="TIGR00765">
    <property type="entry name" value="yihY_not_rbn"/>
    <property type="match status" value="1"/>
</dbReference>
<feature type="transmembrane region" description="Helical" evidence="6">
    <location>
        <begin position="176"/>
        <end position="197"/>
    </location>
</feature>
<evidence type="ECO:0000313" key="8">
    <source>
        <dbReference type="Proteomes" id="UP001193501"/>
    </source>
</evidence>
<evidence type="ECO:0000256" key="6">
    <source>
        <dbReference type="SAM" id="Phobius"/>
    </source>
</evidence>
<organism evidence="7 8">
    <name type="scientific">Stagnihabitans tardus</name>
    <dbReference type="NCBI Taxonomy" id="2699202"/>
    <lineage>
        <taxon>Bacteria</taxon>
        <taxon>Pseudomonadati</taxon>
        <taxon>Pseudomonadota</taxon>
        <taxon>Alphaproteobacteria</taxon>
        <taxon>Rhodobacterales</taxon>
        <taxon>Paracoccaceae</taxon>
        <taxon>Stagnihabitans</taxon>
    </lineage>
</organism>
<dbReference type="EMBL" id="JAABNR010000003">
    <property type="protein sequence ID" value="NBZ86856.1"/>
    <property type="molecule type" value="Genomic_DNA"/>
</dbReference>
<reference evidence="7" key="1">
    <citation type="submission" date="2020-01" db="EMBL/GenBank/DDBJ databases">
        <authorList>
            <person name="Chen W.-M."/>
        </authorList>
    </citation>
    <scope>NUCLEOTIDE SEQUENCE</scope>
    <source>
        <strain evidence="7">CYK-10</strain>
    </source>
</reference>
<comment type="subcellular location">
    <subcellularLocation>
        <location evidence="1">Cell membrane</location>
        <topology evidence="1">Multi-pass membrane protein</topology>
    </subcellularLocation>
</comment>
<accession>A0AAE5BTM1</accession>
<feature type="transmembrane region" description="Helical" evidence="6">
    <location>
        <begin position="139"/>
        <end position="164"/>
    </location>
</feature>
<name>A0AAE5BTM1_9RHOB</name>
<sequence length="275" mass="29818">MLSRFLPPRVIAAGWNLYRRVEQAELSLISAGVAFFGFLALFPATAVIIAIWGAWYDPAIIEKQIDVLRPVLPPEALSLIHVQVRALVSVSGAPLGWATAISTLFALWSARAGVDALIRGLNAIHRLPNRTTGHHHLRALVLTLALMGLALAAMLATVVAPLVIAVLPLPGDDAVLLHRANLALGVFLVLISISLAYRFGPNHRVKPRLFTTGLWVAVGLWALAARLFMLYLANFPSYNKVYGTIGAVVILLMWLYASAFSVLLGAAVDAERRRQ</sequence>
<dbReference type="GO" id="GO:0005886">
    <property type="term" value="C:plasma membrane"/>
    <property type="evidence" value="ECO:0007669"/>
    <property type="project" value="UniProtKB-SubCell"/>
</dbReference>
<dbReference type="AlphaFoldDB" id="A0AAE5BTM1"/>
<gene>
    <name evidence="7" type="ORF">GV832_04620</name>
</gene>
<keyword evidence="3 6" id="KW-0812">Transmembrane</keyword>
<keyword evidence="2" id="KW-1003">Cell membrane</keyword>
<dbReference type="Pfam" id="PF03631">
    <property type="entry name" value="Virul_fac_BrkB"/>
    <property type="match status" value="1"/>
</dbReference>
<dbReference type="PANTHER" id="PTHR30213">
    <property type="entry name" value="INNER MEMBRANE PROTEIN YHJD"/>
    <property type="match status" value="1"/>
</dbReference>
<dbReference type="RefSeq" id="WP_168773663.1">
    <property type="nucleotide sequence ID" value="NZ_JAABNR010000003.1"/>
</dbReference>